<accession>A0A517ZVL7</accession>
<evidence type="ECO:0000259" key="3">
    <source>
        <dbReference type="Pfam" id="PF13525"/>
    </source>
</evidence>
<proteinExistence type="predicted"/>
<reference evidence="4 5" key="1">
    <citation type="submission" date="2019-02" db="EMBL/GenBank/DDBJ databases">
        <title>Deep-cultivation of Planctomycetes and their phenomic and genomic characterization uncovers novel biology.</title>
        <authorList>
            <person name="Wiegand S."/>
            <person name="Jogler M."/>
            <person name="Boedeker C."/>
            <person name="Pinto D."/>
            <person name="Vollmers J."/>
            <person name="Rivas-Marin E."/>
            <person name="Kohn T."/>
            <person name="Peeters S.H."/>
            <person name="Heuer A."/>
            <person name="Rast P."/>
            <person name="Oberbeckmann S."/>
            <person name="Bunk B."/>
            <person name="Jeske O."/>
            <person name="Meyerdierks A."/>
            <person name="Storesund J.E."/>
            <person name="Kallscheuer N."/>
            <person name="Luecker S."/>
            <person name="Lage O.M."/>
            <person name="Pohl T."/>
            <person name="Merkel B.J."/>
            <person name="Hornburger P."/>
            <person name="Mueller R.-W."/>
            <person name="Bruemmer F."/>
            <person name="Labrenz M."/>
            <person name="Spormann A.M."/>
            <person name="Op den Camp H."/>
            <person name="Overmann J."/>
            <person name="Amann R."/>
            <person name="Jetten M.S.M."/>
            <person name="Mascher T."/>
            <person name="Medema M.H."/>
            <person name="Devos D.P."/>
            <person name="Kaster A.-K."/>
            <person name="Ovreas L."/>
            <person name="Rohde M."/>
            <person name="Galperin M.Y."/>
            <person name="Jogler C."/>
        </authorList>
    </citation>
    <scope>NUCLEOTIDE SEQUENCE [LARGE SCALE GENOMIC DNA]</scope>
    <source>
        <strain evidence="4 5">Mal52</strain>
    </source>
</reference>
<dbReference type="SUPFAM" id="SSF48452">
    <property type="entry name" value="TPR-like"/>
    <property type="match status" value="1"/>
</dbReference>
<evidence type="ECO:0000313" key="4">
    <source>
        <dbReference type="EMBL" id="QDU46532.1"/>
    </source>
</evidence>
<keyword evidence="1" id="KW-0732">Signal</keyword>
<dbReference type="InterPro" id="IPR019734">
    <property type="entry name" value="TPR_rpt"/>
</dbReference>
<evidence type="ECO:0000256" key="1">
    <source>
        <dbReference type="ARBA" id="ARBA00022729"/>
    </source>
</evidence>
<gene>
    <name evidence="4" type="primary">bamD</name>
    <name evidence="4" type="ORF">Mal52_50530</name>
</gene>
<dbReference type="AlphaFoldDB" id="A0A517ZVL7"/>
<sequence length="478" mass="53723">MAGVLRALCPGGSSVSRNQSAFDVGPHDIRTGVVAAVIVMPKNLKNRNLLPHFFLMVGWAVMGLPYLAGCSTVESGREKIGTMFGSSTRTAEERLLADGSLAPMEGQDEFNAAKKLYAAKNFEEAEKAFKKVTKKYEDRPIEEEALFMLAESQFQQERFPKAEDSYNRLLNKYEGSRYMDQATFRLFTIARDWLDGPAPVQEQEVIQASGGENPESGVVRIEKQKRPFPLIPNITDNKRPAFDTDGRALEALKSIWLNHPTGKLADDAVMLSGVHHYRTGNYLEAGHFFEMLREQYPNSPHAANAYQFGAHVEQLIYQGPAYDGRGLDKAIELTESTLSLFPDKVNRERLQKSLAYINHEKARKSWERVQYRLGKGQREAAEINCVALLQEHPDSAFAELAKQTMEELRAERLQRSGIDPSEELVQPELPKYEESYDGEVGEFYIGDSEEGETVESEDTIAPPDFSDVPDLFENLPTE</sequence>
<dbReference type="Pfam" id="PF13525">
    <property type="entry name" value="YfiO"/>
    <property type="match status" value="1"/>
</dbReference>
<dbReference type="InterPro" id="IPR011990">
    <property type="entry name" value="TPR-like_helical_dom_sf"/>
</dbReference>
<dbReference type="Pfam" id="PF13432">
    <property type="entry name" value="TPR_16"/>
    <property type="match status" value="1"/>
</dbReference>
<name>A0A517ZVL7_9PLAN</name>
<evidence type="ECO:0000256" key="2">
    <source>
        <dbReference type="SAM" id="MobiDB-lite"/>
    </source>
</evidence>
<organism evidence="4 5">
    <name type="scientific">Symmachiella dynata</name>
    <dbReference type="NCBI Taxonomy" id="2527995"/>
    <lineage>
        <taxon>Bacteria</taxon>
        <taxon>Pseudomonadati</taxon>
        <taxon>Planctomycetota</taxon>
        <taxon>Planctomycetia</taxon>
        <taxon>Planctomycetales</taxon>
        <taxon>Planctomycetaceae</taxon>
        <taxon>Symmachiella</taxon>
    </lineage>
</organism>
<evidence type="ECO:0000313" key="5">
    <source>
        <dbReference type="Proteomes" id="UP000319383"/>
    </source>
</evidence>
<dbReference type="InterPro" id="IPR039565">
    <property type="entry name" value="BamD-like"/>
</dbReference>
<dbReference type="EMBL" id="CP036276">
    <property type="protein sequence ID" value="QDU46532.1"/>
    <property type="molecule type" value="Genomic_DNA"/>
</dbReference>
<protein>
    <submittedName>
        <fullName evidence="4">Outer membrane protein assembly factor BamD</fullName>
    </submittedName>
</protein>
<feature type="domain" description="Outer membrane lipoprotein BamD-like" evidence="3">
    <location>
        <begin position="272"/>
        <end position="410"/>
    </location>
</feature>
<dbReference type="Gene3D" id="1.25.40.10">
    <property type="entry name" value="Tetratricopeptide repeat domain"/>
    <property type="match status" value="2"/>
</dbReference>
<feature type="region of interest" description="Disordered" evidence="2">
    <location>
        <begin position="448"/>
        <end position="478"/>
    </location>
</feature>
<dbReference type="SMART" id="SM00028">
    <property type="entry name" value="TPR"/>
    <property type="match status" value="2"/>
</dbReference>
<keyword evidence="5" id="KW-1185">Reference proteome</keyword>
<dbReference type="Proteomes" id="UP000319383">
    <property type="component" value="Chromosome"/>
</dbReference>
<feature type="compositionally biased region" description="Acidic residues" evidence="2">
    <location>
        <begin position="448"/>
        <end position="458"/>
    </location>
</feature>
<dbReference type="KEGG" id="sdyn:Mal52_50530"/>